<feature type="region of interest" description="Disordered" evidence="1">
    <location>
        <begin position="91"/>
        <end position="125"/>
    </location>
</feature>
<name>A0A7R9L3W1_9ACAR</name>
<reference evidence="2" key="1">
    <citation type="submission" date="2020-11" db="EMBL/GenBank/DDBJ databases">
        <authorList>
            <person name="Tran Van P."/>
        </authorList>
    </citation>
    <scope>NUCLEOTIDE SEQUENCE</scope>
</reference>
<evidence type="ECO:0000313" key="2">
    <source>
        <dbReference type="EMBL" id="CAD7634340.1"/>
    </source>
</evidence>
<protein>
    <submittedName>
        <fullName evidence="2">Uncharacterized protein</fullName>
    </submittedName>
</protein>
<accession>A0A7R9L3W1</accession>
<sequence length="132" mass="16055">MRFFRFLIPIKLEDLRDGLAERDVYSVQLEYNSREISTKLNDCADNFRSNGINFLLEDNNFDVFYSCLKNFNTLDGKQRDQTWKLLSKCMDNHNSRKSRRRSKSPYNRDDRNTHHSRSRRSRSRELYVYRRS</sequence>
<evidence type="ECO:0000256" key="1">
    <source>
        <dbReference type="SAM" id="MobiDB-lite"/>
    </source>
</evidence>
<organism evidence="2">
    <name type="scientific">Medioppia subpectinata</name>
    <dbReference type="NCBI Taxonomy" id="1979941"/>
    <lineage>
        <taxon>Eukaryota</taxon>
        <taxon>Metazoa</taxon>
        <taxon>Ecdysozoa</taxon>
        <taxon>Arthropoda</taxon>
        <taxon>Chelicerata</taxon>
        <taxon>Arachnida</taxon>
        <taxon>Acari</taxon>
        <taxon>Acariformes</taxon>
        <taxon>Sarcoptiformes</taxon>
        <taxon>Oribatida</taxon>
        <taxon>Brachypylina</taxon>
        <taxon>Oppioidea</taxon>
        <taxon>Oppiidae</taxon>
        <taxon>Medioppia</taxon>
    </lineage>
</organism>
<dbReference type="Proteomes" id="UP000759131">
    <property type="component" value="Unassembled WGS sequence"/>
</dbReference>
<proteinExistence type="predicted"/>
<keyword evidence="3" id="KW-1185">Reference proteome</keyword>
<gene>
    <name evidence="2" type="ORF">OSB1V03_LOCUS14736</name>
</gene>
<dbReference type="EMBL" id="CAJPIZ010014440">
    <property type="protein sequence ID" value="CAG2114770.1"/>
    <property type="molecule type" value="Genomic_DNA"/>
</dbReference>
<evidence type="ECO:0000313" key="3">
    <source>
        <dbReference type="Proteomes" id="UP000759131"/>
    </source>
</evidence>
<dbReference type="AlphaFoldDB" id="A0A7R9L3W1"/>
<dbReference type="EMBL" id="OC869015">
    <property type="protein sequence ID" value="CAD7634340.1"/>
    <property type="molecule type" value="Genomic_DNA"/>
</dbReference>